<dbReference type="GO" id="GO:0008757">
    <property type="term" value="F:S-adenosylmethionine-dependent methyltransferase activity"/>
    <property type="evidence" value="ECO:0007669"/>
    <property type="project" value="InterPro"/>
</dbReference>
<dbReference type="InterPro" id="IPR013216">
    <property type="entry name" value="Methyltransf_11"/>
</dbReference>
<dbReference type="CDD" id="cd02440">
    <property type="entry name" value="AdoMet_MTases"/>
    <property type="match status" value="1"/>
</dbReference>
<feature type="domain" description="Methyltransferase type 11" evidence="1">
    <location>
        <begin position="53"/>
        <end position="146"/>
    </location>
</feature>
<dbReference type="InterPro" id="IPR029063">
    <property type="entry name" value="SAM-dependent_MTases_sf"/>
</dbReference>
<dbReference type="EMBL" id="DRYK01000025">
    <property type="protein sequence ID" value="HHP67464.1"/>
    <property type="molecule type" value="Genomic_DNA"/>
</dbReference>
<dbReference type="AlphaFoldDB" id="A0A7J3XXN9"/>
<evidence type="ECO:0000259" key="1">
    <source>
        <dbReference type="Pfam" id="PF08241"/>
    </source>
</evidence>
<reference evidence="2" key="1">
    <citation type="journal article" date="2020" name="mSystems">
        <title>Genome- and Community-Level Interaction Insights into Carbon Utilization and Element Cycling Functions of Hydrothermarchaeota in Hydrothermal Sediment.</title>
        <authorList>
            <person name="Zhou Z."/>
            <person name="Liu Y."/>
            <person name="Xu W."/>
            <person name="Pan J."/>
            <person name="Luo Z.H."/>
            <person name="Li M."/>
        </authorList>
    </citation>
    <scope>NUCLEOTIDE SEQUENCE [LARGE SCALE GENOMIC DNA]</scope>
    <source>
        <strain evidence="2">SpSt-110</strain>
    </source>
</reference>
<dbReference type="GO" id="GO:0032259">
    <property type="term" value="P:methylation"/>
    <property type="evidence" value="ECO:0007669"/>
    <property type="project" value="UniProtKB-KW"/>
</dbReference>
<comment type="caution">
    <text evidence="2">The sequence shown here is derived from an EMBL/GenBank/DDBJ whole genome shotgun (WGS) entry which is preliminary data.</text>
</comment>
<keyword evidence="2" id="KW-0489">Methyltransferase</keyword>
<name>A0A7J3XXN9_9CREN</name>
<keyword evidence="2" id="KW-0808">Transferase</keyword>
<accession>A0A7J3XXN9</accession>
<gene>
    <name evidence="2" type="ORF">ENM60_01505</name>
</gene>
<evidence type="ECO:0000313" key="2">
    <source>
        <dbReference type="EMBL" id="HHP67464.1"/>
    </source>
</evidence>
<organism evidence="2">
    <name type="scientific">Thermogladius calderae</name>
    <dbReference type="NCBI Taxonomy" id="1200300"/>
    <lineage>
        <taxon>Archaea</taxon>
        <taxon>Thermoproteota</taxon>
        <taxon>Thermoprotei</taxon>
        <taxon>Desulfurococcales</taxon>
        <taxon>Desulfurococcaceae</taxon>
        <taxon>Thermogladius</taxon>
    </lineage>
</organism>
<dbReference type="Gene3D" id="3.40.50.150">
    <property type="entry name" value="Vaccinia Virus protein VP39"/>
    <property type="match status" value="1"/>
</dbReference>
<proteinExistence type="predicted"/>
<sequence length="241" mass="27259">MRSYSAENEEDIYERCLGEYRSIIDETVRYFSRRVYRFKWRNIPLPDLRGVVLDVGSGYTGEWLSSNIPAGSRLVLLDLNPTVLEKTCSGKPNVICVVGDALMLPFIDAAFTRVLMVALLHHIPGDECRRLALKEAYRALANEGILTATVWSPSSLPFKTRLSDGFIIMDDFGARFVHLFDKESLVSLVSSIGLKVLEAGFFIENPRRPDATTNIFVKAEKRCVDEKSHPKSPSIRIHDHR</sequence>
<dbReference type="Pfam" id="PF08241">
    <property type="entry name" value="Methyltransf_11"/>
    <property type="match status" value="1"/>
</dbReference>
<dbReference type="SUPFAM" id="SSF53335">
    <property type="entry name" value="S-adenosyl-L-methionine-dependent methyltransferases"/>
    <property type="match status" value="1"/>
</dbReference>
<protein>
    <submittedName>
        <fullName evidence="2">Class I SAM-dependent methyltransferase</fullName>
    </submittedName>
</protein>